<dbReference type="Pfam" id="PF04255">
    <property type="entry name" value="DUF433"/>
    <property type="match status" value="1"/>
</dbReference>
<organism evidence="1 2">
    <name type="scientific">Roseibacillus ishigakijimensis</name>
    <dbReference type="NCBI Taxonomy" id="454146"/>
    <lineage>
        <taxon>Bacteria</taxon>
        <taxon>Pseudomonadati</taxon>
        <taxon>Verrucomicrobiota</taxon>
        <taxon>Verrucomicrobiia</taxon>
        <taxon>Verrucomicrobiales</taxon>
        <taxon>Verrucomicrobiaceae</taxon>
        <taxon>Roseibacillus</taxon>
    </lineage>
</organism>
<dbReference type="SUPFAM" id="SSF46689">
    <property type="entry name" value="Homeodomain-like"/>
    <property type="match status" value="1"/>
</dbReference>
<dbReference type="InterPro" id="IPR009057">
    <property type="entry name" value="Homeodomain-like_sf"/>
</dbReference>
<dbReference type="EMBL" id="JAENIO010000004">
    <property type="protein sequence ID" value="MBK1833001.1"/>
    <property type="molecule type" value="Genomic_DNA"/>
</dbReference>
<sequence length="74" mass="7749">MPEGITIDPAICHGKPVLQGTRVLVSTILGALAGGDSPLEVAEDYAISPEQISAALDFASRITDFQTTTYDEVA</sequence>
<keyword evidence="2" id="KW-1185">Reference proteome</keyword>
<dbReference type="PANTHER" id="PTHR34849:SF3">
    <property type="entry name" value="SSR2962 PROTEIN"/>
    <property type="match status" value="1"/>
</dbReference>
<dbReference type="Gene3D" id="1.10.10.10">
    <property type="entry name" value="Winged helix-like DNA-binding domain superfamily/Winged helix DNA-binding domain"/>
    <property type="match status" value="1"/>
</dbReference>
<name>A0A934RR43_9BACT</name>
<gene>
    <name evidence="1" type="ORF">JIN78_02915</name>
</gene>
<reference evidence="1" key="1">
    <citation type="submission" date="2021-01" db="EMBL/GenBank/DDBJ databases">
        <title>Modified the classification status of verrucomicrobia.</title>
        <authorList>
            <person name="Feng X."/>
        </authorList>
    </citation>
    <scope>NUCLEOTIDE SEQUENCE</scope>
    <source>
        <strain evidence="1">KCTC 12986</strain>
    </source>
</reference>
<comment type="caution">
    <text evidence="1">The sequence shown here is derived from an EMBL/GenBank/DDBJ whole genome shotgun (WGS) entry which is preliminary data.</text>
</comment>
<dbReference type="Proteomes" id="UP000604083">
    <property type="component" value="Unassembled WGS sequence"/>
</dbReference>
<dbReference type="RefSeq" id="WP_200390432.1">
    <property type="nucleotide sequence ID" value="NZ_JAENIO010000004.1"/>
</dbReference>
<evidence type="ECO:0000313" key="2">
    <source>
        <dbReference type="Proteomes" id="UP000604083"/>
    </source>
</evidence>
<accession>A0A934RR43</accession>
<protein>
    <submittedName>
        <fullName evidence="1">DUF433 domain-containing protein</fullName>
    </submittedName>
</protein>
<evidence type="ECO:0000313" key="1">
    <source>
        <dbReference type="EMBL" id="MBK1833001.1"/>
    </source>
</evidence>
<dbReference type="InterPro" id="IPR036388">
    <property type="entry name" value="WH-like_DNA-bd_sf"/>
</dbReference>
<proteinExistence type="predicted"/>
<dbReference type="InterPro" id="IPR007367">
    <property type="entry name" value="DUF433"/>
</dbReference>
<dbReference type="AlphaFoldDB" id="A0A934RR43"/>
<dbReference type="PANTHER" id="PTHR34849">
    <property type="entry name" value="SSL5025 PROTEIN"/>
    <property type="match status" value="1"/>
</dbReference>